<feature type="transmembrane region" description="Helical" evidence="1">
    <location>
        <begin position="6"/>
        <end position="28"/>
    </location>
</feature>
<dbReference type="Proteomes" id="UP000192761">
    <property type="component" value="Unassembled WGS sequence"/>
</dbReference>
<dbReference type="EMBL" id="FWXD01000001">
    <property type="protein sequence ID" value="SMC16043.1"/>
    <property type="molecule type" value="Genomic_DNA"/>
</dbReference>
<keyword evidence="3" id="KW-1185">Reference proteome</keyword>
<gene>
    <name evidence="2" type="ORF">SAMN02745857_00083</name>
</gene>
<sequence>MLHQWLLNYLLPVCVTVALFGSLVYMYLVNRIYDVCREHYPALVDIEPHHYRTNLDQPFVAFSKVPPLLGAKSWQEMASASHQRLCRVAMWLQRAVIAALLGLLVPFFI</sequence>
<dbReference type="STRING" id="1121001.SAMN02745857_00083"/>
<evidence type="ECO:0000313" key="2">
    <source>
        <dbReference type="EMBL" id="SMC16043.1"/>
    </source>
</evidence>
<evidence type="ECO:0000256" key="1">
    <source>
        <dbReference type="SAM" id="Phobius"/>
    </source>
</evidence>
<name>A0A1W1WWQ7_9NEIS</name>
<feature type="transmembrane region" description="Helical" evidence="1">
    <location>
        <begin position="91"/>
        <end position="108"/>
    </location>
</feature>
<reference evidence="2 3" key="1">
    <citation type="submission" date="2017-04" db="EMBL/GenBank/DDBJ databases">
        <authorList>
            <person name="Afonso C.L."/>
            <person name="Miller P.J."/>
            <person name="Scott M.A."/>
            <person name="Spackman E."/>
            <person name="Goraichik I."/>
            <person name="Dimitrov K.M."/>
            <person name="Suarez D.L."/>
            <person name="Swayne D.E."/>
        </authorList>
    </citation>
    <scope>NUCLEOTIDE SEQUENCE [LARGE SCALE GENOMIC DNA]</scope>
    <source>
        <strain evidence="2 3">DSM 23236</strain>
    </source>
</reference>
<evidence type="ECO:0000313" key="3">
    <source>
        <dbReference type="Proteomes" id="UP000192761"/>
    </source>
</evidence>
<accession>A0A1W1WWQ7</accession>
<proteinExistence type="predicted"/>
<dbReference type="AlphaFoldDB" id="A0A1W1WWQ7"/>
<organism evidence="2 3">
    <name type="scientific">Andreprevotia lacus DSM 23236</name>
    <dbReference type="NCBI Taxonomy" id="1121001"/>
    <lineage>
        <taxon>Bacteria</taxon>
        <taxon>Pseudomonadati</taxon>
        <taxon>Pseudomonadota</taxon>
        <taxon>Betaproteobacteria</taxon>
        <taxon>Neisseriales</taxon>
        <taxon>Chitinibacteraceae</taxon>
        <taxon>Andreprevotia</taxon>
    </lineage>
</organism>
<keyword evidence="1" id="KW-1133">Transmembrane helix</keyword>
<keyword evidence="1" id="KW-0472">Membrane</keyword>
<protein>
    <submittedName>
        <fullName evidence="2">Uncharacterized protein</fullName>
    </submittedName>
</protein>
<keyword evidence="1" id="KW-0812">Transmembrane</keyword>